<name>A0A3B0WHB1_9ZZZZ</name>
<protein>
    <submittedName>
        <fullName evidence="1">Uncharacterized protein</fullName>
    </submittedName>
</protein>
<gene>
    <name evidence="1" type="ORF">MNBD_GAMMA05-1746</name>
</gene>
<dbReference type="EMBL" id="UOFE01000047">
    <property type="protein sequence ID" value="VAW55225.1"/>
    <property type="molecule type" value="Genomic_DNA"/>
</dbReference>
<accession>A0A3B0WHB1</accession>
<dbReference type="AlphaFoldDB" id="A0A3B0WHB1"/>
<organism evidence="1">
    <name type="scientific">hydrothermal vent metagenome</name>
    <dbReference type="NCBI Taxonomy" id="652676"/>
    <lineage>
        <taxon>unclassified sequences</taxon>
        <taxon>metagenomes</taxon>
        <taxon>ecological metagenomes</taxon>
    </lineage>
</organism>
<proteinExistence type="predicted"/>
<sequence length="115" mass="13594">MFNPYKKNSDVLEKFRIKAHLRSYVKDPIIIDEKLLLAAVYKLKKLPYKVKDPTDSIAMELVANAYCLGYFRYEDLTETGCRLVLHGKYHGYHVERKDRIHSGNFIKQRFILKTI</sequence>
<reference evidence="1" key="1">
    <citation type="submission" date="2018-06" db="EMBL/GenBank/DDBJ databases">
        <authorList>
            <person name="Zhirakovskaya E."/>
        </authorList>
    </citation>
    <scope>NUCLEOTIDE SEQUENCE</scope>
</reference>
<evidence type="ECO:0000313" key="1">
    <source>
        <dbReference type="EMBL" id="VAW55225.1"/>
    </source>
</evidence>